<dbReference type="InterPro" id="IPR029010">
    <property type="entry name" value="ThuA-like"/>
</dbReference>
<dbReference type="Gene3D" id="3.40.50.880">
    <property type="match status" value="1"/>
</dbReference>
<comment type="caution">
    <text evidence="2">The sequence shown here is derived from an EMBL/GenBank/DDBJ whole genome shotgun (WGS) entry which is preliminary data.</text>
</comment>
<feature type="domain" description="ThuA-like" evidence="1">
    <location>
        <begin position="8"/>
        <end position="232"/>
    </location>
</feature>
<name>A0A7X0H5N3_9BACT</name>
<organism evidence="2 3">
    <name type="scientific">Algisphaera agarilytica</name>
    <dbReference type="NCBI Taxonomy" id="1385975"/>
    <lineage>
        <taxon>Bacteria</taxon>
        <taxon>Pseudomonadati</taxon>
        <taxon>Planctomycetota</taxon>
        <taxon>Phycisphaerae</taxon>
        <taxon>Phycisphaerales</taxon>
        <taxon>Phycisphaeraceae</taxon>
        <taxon>Algisphaera</taxon>
    </lineage>
</organism>
<proteinExistence type="predicted"/>
<evidence type="ECO:0000259" key="1">
    <source>
        <dbReference type="Pfam" id="PF06283"/>
    </source>
</evidence>
<dbReference type="Proteomes" id="UP000541810">
    <property type="component" value="Unassembled WGS sequence"/>
</dbReference>
<dbReference type="RefSeq" id="WP_184677275.1">
    <property type="nucleotide sequence ID" value="NZ_JACHGY010000001.1"/>
</dbReference>
<dbReference type="AlphaFoldDB" id="A0A7X0H5N3"/>
<dbReference type="EMBL" id="JACHGY010000001">
    <property type="protein sequence ID" value="MBB6429710.1"/>
    <property type="molecule type" value="Genomic_DNA"/>
</dbReference>
<reference evidence="2 3" key="1">
    <citation type="submission" date="2020-08" db="EMBL/GenBank/DDBJ databases">
        <title>Genomic Encyclopedia of Type Strains, Phase IV (KMG-IV): sequencing the most valuable type-strain genomes for metagenomic binning, comparative biology and taxonomic classification.</title>
        <authorList>
            <person name="Goeker M."/>
        </authorList>
    </citation>
    <scope>NUCLEOTIDE SEQUENCE [LARGE SCALE GENOMIC DNA]</scope>
    <source>
        <strain evidence="2 3">DSM 103725</strain>
    </source>
</reference>
<dbReference type="SUPFAM" id="SSF52317">
    <property type="entry name" value="Class I glutamine amidotransferase-like"/>
    <property type="match status" value="1"/>
</dbReference>
<dbReference type="Pfam" id="PF06283">
    <property type="entry name" value="ThuA"/>
    <property type="match status" value="1"/>
</dbReference>
<protein>
    <submittedName>
        <fullName evidence="2">Trehalose utilization protein</fullName>
    </submittedName>
</protein>
<dbReference type="InterPro" id="IPR029062">
    <property type="entry name" value="Class_I_gatase-like"/>
</dbReference>
<accession>A0A7X0H5N3</accession>
<evidence type="ECO:0000313" key="2">
    <source>
        <dbReference type="EMBL" id="MBB6429710.1"/>
    </source>
</evidence>
<keyword evidence="3" id="KW-1185">Reference proteome</keyword>
<gene>
    <name evidence="2" type="ORF">HNQ40_001516</name>
</gene>
<sequence>MASSPLRVTVWHEYRHDNPDSEHPNATAMELYPDGMHGAIKSAIEEHLGSDVVVTTATLDQDDDHGLSDELLANTDVMTWWGHMAHDKVKDEWAQKVAQRVREGMGLVVLHSGHYAKPFKLLMGTNCHLKWREAGEKERLWVLSPGHPITAGMTKDYIELEHTEMYGEHFDIPDPDELVFTSWFEGGEVFRSGCVWKRGAGKVFYFRPGHETFPIYHNAEVRRVIANGVKYVAPPEGLAKPITVTWDEPQRDLGAEVPGGVVPYREGSPCIKESLSPIEAEHEVDESLHKQANE</sequence>
<evidence type="ECO:0000313" key="3">
    <source>
        <dbReference type="Proteomes" id="UP000541810"/>
    </source>
</evidence>